<dbReference type="RefSeq" id="WP_163346369.1">
    <property type="nucleotide sequence ID" value="NZ_CP048409.1"/>
</dbReference>
<name>A0A6C0RDP0_9BACT</name>
<dbReference type="Proteomes" id="UP000474630">
    <property type="component" value="Chromosome"/>
</dbReference>
<evidence type="ECO:0000313" key="2">
    <source>
        <dbReference type="EMBL" id="QIA08450.1"/>
    </source>
</evidence>
<proteinExistence type="predicted"/>
<keyword evidence="3" id="KW-1185">Reference proteome</keyword>
<dbReference type="EMBL" id="CP048409">
    <property type="protein sequence ID" value="QIA08450.1"/>
    <property type="molecule type" value="Genomic_DNA"/>
</dbReference>
<organism evidence="2 3">
    <name type="scientific">Draconibacterium halophilum</name>
    <dbReference type="NCBI Taxonomy" id="2706887"/>
    <lineage>
        <taxon>Bacteria</taxon>
        <taxon>Pseudomonadati</taxon>
        <taxon>Bacteroidota</taxon>
        <taxon>Bacteroidia</taxon>
        <taxon>Marinilabiliales</taxon>
        <taxon>Prolixibacteraceae</taxon>
        <taxon>Draconibacterium</taxon>
    </lineage>
</organism>
<gene>
    <name evidence="2" type="ORF">G0Q07_12330</name>
</gene>
<dbReference type="AlphaFoldDB" id="A0A6C0RDP0"/>
<sequence>MKKFNLIFRCAFDRIKKKFFKDENNDINHACVELQNLENELNATNEEKEREEYAQNYNLTTRWQTI</sequence>
<accession>A0A6C0RDP0</accession>
<reference evidence="2 3" key="1">
    <citation type="submission" date="2020-02" db="EMBL/GenBank/DDBJ databases">
        <title>Genome sequencing for Draconibacterium sp. strain M1.</title>
        <authorList>
            <person name="Park S.-J."/>
        </authorList>
    </citation>
    <scope>NUCLEOTIDE SEQUENCE [LARGE SCALE GENOMIC DNA]</scope>
    <source>
        <strain evidence="2 3">M1</strain>
    </source>
</reference>
<feature type="coiled-coil region" evidence="1">
    <location>
        <begin position="20"/>
        <end position="54"/>
    </location>
</feature>
<keyword evidence="1" id="KW-0175">Coiled coil</keyword>
<evidence type="ECO:0000256" key="1">
    <source>
        <dbReference type="SAM" id="Coils"/>
    </source>
</evidence>
<protein>
    <submittedName>
        <fullName evidence="2">Uncharacterized protein</fullName>
    </submittedName>
</protein>
<evidence type="ECO:0000313" key="3">
    <source>
        <dbReference type="Proteomes" id="UP000474630"/>
    </source>
</evidence>
<dbReference type="KEGG" id="drc:G0Q07_12330"/>